<dbReference type="AlphaFoldDB" id="A0A2M8VQQ8"/>
<protein>
    <submittedName>
        <fullName evidence="1">Uncharacterized protein</fullName>
    </submittedName>
</protein>
<accession>A0A2M8VQQ8</accession>
<comment type="caution">
    <text evidence="1">The sequence shown here is derived from an EMBL/GenBank/DDBJ whole genome shotgun (WGS) entry which is preliminary data.</text>
</comment>
<organism evidence="1 2">
    <name type="scientific">Polynucleobacter brandtiae</name>
    <dbReference type="NCBI Taxonomy" id="1938816"/>
    <lineage>
        <taxon>Bacteria</taxon>
        <taxon>Pseudomonadati</taxon>
        <taxon>Pseudomonadota</taxon>
        <taxon>Betaproteobacteria</taxon>
        <taxon>Burkholderiales</taxon>
        <taxon>Burkholderiaceae</taxon>
        <taxon>Polynucleobacter</taxon>
    </lineage>
</organism>
<name>A0A2M8VQQ8_9BURK</name>
<proteinExistence type="predicted"/>
<evidence type="ECO:0000313" key="1">
    <source>
        <dbReference type="EMBL" id="PJI79504.1"/>
    </source>
</evidence>
<sequence>MRPYQSGLLRDKIIFIQSQSILRGISGYDRLTWELNPDWA</sequence>
<evidence type="ECO:0000313" key="2">
    <source>
        <dbReference type="Proteomes" id="UP000229366"/>
    </source>
</evidence>
<dbReference type="Proteomes" id="UP000229366">
    <property type="component" value="Unassembled WGS sequence"/>
</dbReference>
<keyword evidence="2" id="KW-1185">Reference proteome</keyword>
<reference evidence="1 2" key="1">
    <citation type="submission" date="2017-11" db="EMBL/GenBank/DDBJ databases">
        <title>Genomic Encyclopedia of Type Strains, Phase III (KMG-III): the genomes of soil and plant-associated and newly described type strains.</title>
        <authorList>
            <person name="Whitman W."/>
        </authorList>
    </citation>
    <scope>NUCLEOTIDE SEQUENCE [LARGE SCALE GENOMIC DNA]</scope>
    <source>
        <strain evidence="1 2">UB-Domo-W1</strain>
    </source>
</reference>
<gene>
    <name evidence="1" type="ORF">B0G85_1611</name>
</gene>
<dbReference type="EMBL" id="PGTX01000003">
    <property type="protein sequence ID" value="PJI79504.1"/>
    <property type="molecule type" value="Genomic_DNA"/>
</dbReference>